<dbReference type="AlphaFoldDB" id="A0AAE0TFJ7"/>
<dbReference type="EMBL" id="JAEAOA010000133">
    <property type="protein sequence ID" value="KAK3609414.1"/>
    <property type="molecule type" value="Genomic_DNA"/>
</dbReference>
<feature type="compositionally biased region" description="Low complexity" evidence="1">
    <location>
        <begin position="56"/>
        <end position="71"/>
    </location>
</feature>
<comment type="caution">
    <text evidence="2">The sequence shown here is derived from an EMBL/GenBank/DDBJ whole genome shotgun (WGS) entry which is preliminary data.</text>
</comment>
<feature type="compositionally biased region" description="Polar residues" evidence="1">
    <location>
        <begin position="1"/>
        <end position="55"/>
    </location>
</feature>
<reference evidence="2" key="3">
    <citation type="submission" date="2023-05" db="EMBL/GenBank/DDBJ databases">
        <authorList>
            <person name="Smith C.H."/>
        </authorList>
    </citation>
    <scope>NUCLEOTIDE SEQUENCE</scope>
    <source>
        <strain evidence="2">CHS0354</strain>
        <tissue evidence="2">Mantle</tissue>
    </source>
</reference>
<evidence type="ECO:0000313" key="3">
    <source>
        <dbReference type="Proteomes" id="UP001195483"/>
    </source>
</evidence>
<sequence>METPSASSTAVIPSKSPSANQRSRSPSANQRSRSPSANQRSRSPSVNQRSRSPSVNQRSRSPSANQSSESPSDNRMICSNCRRLGHVQPRKEYRWTRFQLKWPKSTKLSRVLRGKRKRNLPPVYLQNLNVSESDSEE</sequence>
<keyword evidence="3" id="KW-1185">Reference proteome</keyword>
<accession>A0AAE0TFJ7</accession>
<name>A0AAE0TFJ7_9BIVA</name>
<reference evidence="2" key="2">
    <citation type="journal article" date="2021" name="Genome Biol. Evol.">
        <title>Developing a high-quality reference genome for a parasitic bivalve with doubly uniparental inheritance (Bivalvia: Unionida).</title>
        <authorList>
            <person name="Smith C.H."/>
        </authorList>
    </citation>
    <scope>NUCLEOTIDE SEQUENCE</scope>
    <source>
        <strain evidence="2">CHS0354</strain>
        <tissue evidence="2">Mantle</tissue>
    </source>
</reference>
<evidence type="ECO:0000256" key="1">
    <source>
        <dbReference type="SAM" id="MobiDB-lite"/>
    </source>
</evidence>
<protein>
    <submittedName>
        <fullName evidence="2">Uncharacterized protein</fullName>
    </submittedName>
</protein>
<reference evidence="2" key="1">
    <citation type="journal article" date="2021" name="Genome Biol. Evol.">
        <title>A High-Quality Reference Genome for a Parasitic Bivalve with Doubly Uniparental Inheritance (Bivalvia: Unionida).</title>
        <authorList>
            <person name="Smith C.H."/>
        </authorList>
    </citation>
    <scope>NUCLEOTIDE SEQUENCE</scope>
    <source>
        <strain evidence="2">CHS0354</strain>
    </source>
</reference>
<evidence type="ECO:0000313" key="2">
    <source>
        <dbReference type="EMBL" id="KAK3609414.1"/>
    </source>
</evidence>
<dbReference type="Proteomes" id="UP001195483">
    <property type="component" value="Unassembled WGS sequence"/>
</dbReference>
<feature type="region of interest" description="Disordered" evidence="1">
    <location>
        <begin position="1"/>
        <end position="92"/>
    </location>
</feature>
<organism evidence="2 3">
    <name type="scientific">Potamilus streckersoni</name>
    <dbReference type="NCBI Taxonomy" id="2493646"/>
    <lineage>
        <taxon>Eukaryota</taxon>
        <taxon>Metazoa</taxon>
        <taxon>Spiralia</taxon>
        <taxon>Lophotrochozoa</taxon>
        <taxon>Mollusca</taxon>
        <taxon>Bivalvia</taxon>
        <taxon>Autobranchia</taxon>
        <taxon>Heteroconchia</taxon>
        <taxon>Palaeoheterodonta</taxon>
        <taxon>Unionida</taxon>
        <taxon>Unionoidea</taxon>
        <taxon>Unionidae</taxon>
        <taxon>Ambleminae</taxon>
        <taxon>Lampsilini</taxon>
        <taxon>Potamilus</taxon>
    </lineage>
</organism>
<gene>
    <name evidence="2" type="ORF">CHS0354_001344</name>
</gene>
<proteinExistence type="predicted"/>